<dbReference type="Proteomes" id="UP000095281">
    <property type="component" value="Unplaced"/>
</dbReference>
<name>A0A1I8B1U8_MELHA</name>
<evidence type="ECO:0000313" key="1">
    <source>
        <dbReference type="Proteomes" id="UP000095281"/>
    </source>
</evidence>
<dbReference type="WBParaSite" id="MhA1_Contig1238.frz3.gene11">
    <property type="protein sequence ID" value="MhA1_Contig1238.frz3.gene11"/>
    <property type="gene ID" value="MhA1_Contig1238.frz3.gene11"/>
</dbReference>
<accession>A0A1I8B1U8</accession>
<protein>
    <submittedName>
        <fullName evidence="2">DUF4318 domain-containing protein</fullName>
    </submittedName>
</protein>
<sequence length="51" mass="5928">MTQKFSGIIVEQIRNPSKAIVCYKFCNEETTAIELFLDTDETEKHFIWDSG</sequence>
<evidence type="ECO:0000313" key="2">
    <source>
        <dbReference type="WBParaSite" id="MhA1_Contig1238.frz3.gene11"/>
    </source>
</evidence>
<keyword evidence="1" id="KW-1185">Reference proteome</keyword>
<proteinExistence type="predicted"/>
<organism evidence="1 2">
    <name type="scientific">Meloidogyne hapla</name>
    <name type="common">Root-knot nematode worm</name>
    <dbReference type="NCBI Taxonomy" id="6305"/>
    <lineage>
        <taxon>Eukaryota</taxon>
        <taxon>Metazoa</taxon>
        <taxon>Ecdysozoa</taxon>
        <taxon>Nematoda</taxon>
        <taxon>Chromadorea</taxon>
        <taxon>Rhabditida</taxon>
        <taxon>Tylenchina</taxon>
        <taxon>Tylenchomorpha</taxon>
        <taxon>Tylenchoidea</taxon>
        <taxon>Meloidogynidae</taxon>
        <taxon>Meloidogyninae</taxon>
        <taxon>Meloidogyne</taxon>
    </lineage>
</organism>
<dbReference type="AlphaFoldDB" id="A0A1I8B1U8"/>
<reference evidence="2" key="1">
    <citation type="submission" date="2016-11" db="UniProtKB">
        <authorList>
            <consortium name="WormBaseParasite"/>
        </authorList>
    </citation>
    <scope>IDENTIFICATION</scope>
</reference>